<dbReference type="EMBL" id="CP017078">
    <property type="protein sequence ID" value="AOR81148.1"/>
    <property type="molecule type" value="Genomic_DNA"/>
</dbReference>
<evidence type="ECO:0000313" key="8">
    <source>
        <dbReference type="Proteomes" id="UP000024329"/>
    </source>
</evidence>
<dbReference type="Proteomes" id="UP000024329">
    <property type="component" value="Unassembled WGS sequence"/>
</dbReference>
<keyword evidence="3" id="KW-0804">Transcription</keyword>
<reference evidence="7 8" key="1">
    <citation type="submission" date="2014-03" db="EMBL/GenBank/DDBJ databases">
        <title>Whole genome sequence of Novosphingobium resinovorum KF1.</title>
        <authorList>
            <person name="Gan H.M."/>
            <person name="Gan H.Y."/>
            <person name="Chew T.H."/>
            <person name="Savka M.A."/>
        </authorList>
    </citation>
    <scope>NUCLEOTIDE SEQUENCE [LARGE SCALE GENOMIC DNA]</scope>
    <source>
        <strain evidence="7 8">KF1</strain>
    </source>
</reference>
<evidence type="ECO:0000259" key="5">
    <source>
        <dbReference type="PROSITE" id="PS50977"/>
    </source>
</evidence>
<dbReference type="InterPro" id="IPR001647">
    <property type="entry name" value="HTH_TetR"/>
</dbReference>
<feature type="domain" description="HTH tetR-type" evidence="5">
    <location>
        <begin position="10"/>
        <end position="70"/>
    </location>
</feature>
<evidence type="ECO:0000313" key="6">
    <source>
        <dbReference type="EMBL" id="AOR81148.1"/>
    </source>
</evidence>
<dbReference type="SUPFAM" id="SSF48498">
    <property type="entry name" value="Tetracyclin repressor-like, C-terminal domain"/>
    <property type="match status" value="1"/>
</dbReference>
<keyword evidence="9" id="KW-1185">Reference proteome</keyword>
<name>A0A031JVW2_9SPHN</name>
<evidence type="ECO:0000256" key="4">
    <source>
        <dbReference type="PROSITE-ProRule" id="PRU00335"/>
    </source>
</evidence>
<dbReference type="Pfam" id="PF17926">
    <property type="entry name" value="TetR_C_21"/>
    <property type="match status" value="1"/>
</dbReference>
<reference evidence="6" key="2">
    <citation type="submission" date="2016-08" db="EMBL/GenBank/DDBJ databases">
        <authorList>
            <person name="Seilhamer J.J."/>
        </authorList>
    </citation>
    <scope>NUCLEOTIDE SEQUENCE [LARGE SCALE GENOMIC DNA]</scope>
    <source>
        <strain evidence="6">SA1</strain>
        <plasmid evidence="6">pSA3</plasmid>
    </source>
</reference>
<dbReference type="InterPro" id="IPR050109">
    <property type="entry name" value="HTH-type_TetR-like_transc_reg"/>
</dbReference>
<evidence type="ECO:0000256" key="1">
    <source>
        <dbReference type="ARBA" id="ARBA00023015"/>
    </source>
</evidence>
<proteinExistence type="predicted"/>
<dbReference type="PRINTS" id="PR00455">
    <property type="entry name" value="HTHTETR"/>
</dbReference>
<dbReference type="Proteomes" id="UP000094626">
    <property type="component" value="Plasmid pSA3"/>
</dbReference>
<keyword evidence="1" id="KW-0805">Transcription regulation</keyword>
<reference evidence="9" key="3">
    <citation type="journal article" date="2017" name="J. Biotechnol.">
        <title>Complete genome sequence of Novosphingobium resinovorum SA1, a versatile xenobiotic-degrading bacterium capable of utilizing sulfanilic acid.</title>
        <authorList>
            <person name="Hegedus B."/>
            <person name="Kos P.B."/>
            <person name="Balint B."/>
            <person name="Maroti G."/>
            <person name="Gan H.M."/>
            <person name="Perei K."/>
            <person name="Rakhely G."/>
        </authorList>
    </citation>
    <scope>NUCLEOTIDE SEQUENCE [LARGE SCALE GENOMIC DNA]</scope>
    <source>
        <strain evidence="9">SA1</strain>
    </source>
</reference>
<sequence length="188" mass="20757">MKQRTRRNAAQSRETLLAAATEEFASHGLAGARIDRIAQAAGISKPMLYTYFGDKEALFDAALTQEVMDAAQADRFDPNDLEGYAGRTYDLLVERPRLWRLLTWHHLERGQDVLMLPAGEVLLGEKLDGIAAAQAEGRIVADFTPLEVVRLVAALTQLWCMTGAARDAAEHAARRATIMRAVGRLLRV</sequence>
<dbReference type="PANTHER" id="PTHR30328:SF54">
    <property type="entry name" value="HTH-TYPE TRANSCRIPTIONAL REPRESSOR SCO4008"/>
    <property type="match status" value="1"/>
</dbReference>
<keyword evidence="6" id="KW-0614">Plasmid</keyword>
<gene>
    <name evidence="6" type="ORF">BES08_30180</name>
    <name evidence="7" type="ORF">BV97_02982</name>
</gene>
<dbReference type="FunFam" id="1.10.10.60:FF:000141">
    <property type="entry name" value="TetR family transcriptional regulator"/>
    <property type="match status" value="1"/>
</dbReference>
<dbReference type="PATRIC" id="fig|158500.4.peg.3054"/>
<dbReference type="RefSeq" id="WP_036526738.1">
    <property type="nucleotide sequence ID" value="NZ_CP017078.1"/>
</dbReference>
<accession>A0A031JVW2</accession>
<dbReference type="SUPFAM" id="SSF46689">
    <property type="entry name" value="Homeodomain-like"/>
    <property type="match status" value="1"/>
</dbReference>
<evidence type="ECO:0000256" key="3">
    <source>
        <dbReference type="ARBA" id="ARBA00023163"/>
    </source>
</evidence>
<dbReference type="InterPro" id="IPR041467">
    <property type="entry name" value="Sco4008_C"/>
</dbReference>
<dbReference type="PANTHER" id="PTHR30328">
    <property type="entry name" value="TRANSCRIPTIONAL REPRESSOR"/>
    <property type="match status" value="1"/>
</dbReference>
<evidence type="ECO:0000313" key="7">
    <source>
        <dbReference type="EMBL" id="EZP80928.1"/>
    </source>
</evidence>
<dbReference type="EMBL" id="JFYZ01000014">
    <property type="protein sequence ID" value="EZP80928.1"/>
    <property type="molecule type" value="Genomic_DNA"/>
</dbReference>
<geneLocation type="plasmid" evidence="6 9">
    <name>pSA3</name>
</geneLocation>
<dbReference type="Pfam" id="PF00440">
    <property type="entry name" value="TetR_N"/>
    <property type="match status" value="1"/>
</dbReference>
<keyword evidence="2 4" id="KW-0238">DNA-binding</keyword>
<feature type="DNA-binding region" description="H-T-H motif" evidence="4">
    <location>
        <begin position="33"/>
        <end position="52"/>
    </location>
</feature>
<evidence type="ECO:0000256" key="2">
    <source>
        <dbReference type="ARBA" id="ARBA00023125"/>
    </source>
</evidence>
<dbReference type="PROSITE" id="PS50977">
    <property type="entry name" value="HTH_TETR_2"/>
    <property type="match status" value="1"/>
</dbReference>
<dbReference type="KEGG" id="nre:BES08_30180"/>
<organism evidence="7 8">
    <name type="scientific">Novosphingobium resinovorum</name>
    <dbReference type="NCBI Taxonomy" id="158500"/>
    <lineage>
        <taxon>Bacteria</taxon>
        <taxon>Pseudomonadati</taxon>
        <taxon>Pseudomonadota</taxon>
        <taxon>Alphaproteobacteria</taxon>
        <taxon>Sphingomonadales</taxon>
        <taxon>Sphingomonadaceae</taxon>
        <taxon>Novosphingobium</taxon>
    </lineage>
</organism>
<dbReference type="eggNOG" id="COG1309">
    <property type="taxonomic scope" value="Bacteria"/>
</dbReference>
<dbReference type="InterPro" id="IPR036271">
    <property type="entry name" value="Tet_transcr_reg_TetR-rel_C_sf"/>
</dbReference>
<dbReference type="Gene3D" id="1.10.357.10">
    <property type="entry name" value="Tetracycline Repressor, domain 2"/>
    <property type="match status" value="1"/>
</dbReference>
<dbReference type="GO" id="GO:0003677">
    <property type="term" value="F:DNA binding"/>
    <property type="evidence" value="ECO:0007669"/>
    <property type="project" value="UniProtKB-UniRule"/>
</dbReference>
<dbReference type="AlphaFoldDB" id="A0A031JVW2"/>
<protein>
    <submittedName>
        <fullName evidence="7">TetR family transcriptional regulator</fullName>
    </submittedName>
</protein>
<dbReference type="InterPro" id="IPR009057">
    <property type="entry name" value="Homeodomain-like_sf"/>
</dbReference>
<evidence type="ECO:0000313" key="9">
    <source>
        <dbReference type="Proteomes" id="UP000094626"/>
    </source>
</evidence>
<dbReference type="OrthoDB" id="5292901at2"/>